<proteinExistence type="predicted"/>
<reference evidence="6 7" key="1">
    <citation type="submission" date="2016-03" db="EMBL/GenBank/DDBJ databases">
        <title>Comparative genomics of Pseudogymnoascus destructans, the fungus causing white-nose syndrome of bats.</title>
        <authorList>
            <person name="Palmer J.M."/>
            <person name="Drees K.P."/>
            <person name="Foster J.T."/>
            <person name="Lindner D.L."/>
        </authorList>
    </citation>
    <scope>NUCLEOTIDE SEQUENCE [LARGE SCALE GENOMIC DNA]</scope>
    <source>
        <strain evidence="6 7">UAMH 10579</strain>
    </source>
</reference>
<dbReference type="PROSITE" id="PS50865">
    <property type="entry name" value="ZF_MYND_2"/>
    <property type="match status" value="1"/>
</dbReference>
<evidence type="ECO:0000256" key="4">
    <source>
        <dbReference type="PROSITE-ProRule" id="PRU00134"/>
    </source>
</evidence>
<dbReference type="Gene3D" id="6.10.140.2220">
    <property type="match status" value="1"/>
</dbReference>
<feature type="domain" description="MYND-type" evidence="5">
    <location>
        <begin position="5"/>
        <end position="55"/>
    </location>
</feature>
<keyword evidence="1" id="KW-0479">Metal-binding</keyword>
<dbReference type="EMBL" id="KV460238">
    <property type="protein sequence ID" value="OBT95047.1"/>
    <property type="molecule type" value="Genomic_DNA"/>
</dbReference>
<evidence type="ECO:0000256" key="3">
    <source>
        <dbReference type="ARBA" id="ARBA00022833"/>
    </source>
</evidence>
<keyword evidence="7" id="KW-1185">Reference proteome</keyword>
<dbReference type="RefSeq" id="XP_018128780.1">
    <property type="nucleotide sequence ID" value="XM_018276854.1"/>
</dbReference>
<organism evidence="6 7">
    <name type="scientific">Pseudogymnoascus verrucosus</name>
    <dbReference type="NCBI Taxonomy" id="342668"/>
    <lineage>
        <taxon>Eukaryota</taxon>
        <taxon>Fungi</taxon>
        <taxon>Dikarya</taxon>
        <taxon>Ascomycota</taxon>
        <taxon>Pezizomycotina</taxon>
        <taxon>Leotiomycetes</taxon>
        <taxon>Thelebolales</taxon>
        <taxon>Thelebolaceae</taxon>
        <taxon>Pseudogymnoascus</taxon>
    </lineage>
</organism>
<protein>
    <recommendedName>
        <fullName evidence="5">MYND-type domain-containing protein</fullName>
    </recommendedName>
</protein>
<evidence type="ECO:0000259" key="5">
    <source>
        <dbReference type="PROSITE" id="PS50865"/>
    </source>
</evidence>
<dbReference type="InterPro" id="IPR027974">
    <property type="entry name" value="DUF4470"/>
</dbReference>
<dbReference type="SUPFAM" id="SSF144232">
    <property type="entry name" value="HIT/MYND zinc finger-like"/>
    <property type="match status" value="1"/>
</dbReference>
<evidence type="ECO:0000313" key="7">
    <source>
        <dbReference type="Proteomes" id="UP000091956"/>
    </source>
</evidence>
<dbReference type="STRING" id="342668.A0A1B8GGT7"/>
<sequence>MVTPDFLCANWSANSTGTATDCKEVGRYSCKSCLLVVYCGSNCQKSHWSTHKTDCKSFLGKEKWTPDWVLENRKPAFIGAGGPLGVQFGGEKYLWGNIPAFDVLQLGSNEGNDYGEQLSFLFAASGDFRNIVKTIALLPKSYSQPVDITMNDLDLDIVARNVIMLLIALTVDNIDEAADCIIHIWYSALIRKSDLNVLQQRIRPLIKDVCEKIKSKLPSAILAKTWTFGQRSMRLVLQKSSWDNLLFYINIPEGLTAERANQIRTAVTLPESRKDYRDRHLLLQSRFHRIAKNRYWTDGLLLPFGSPRIEFKEPNPTFFQTADTWPIRDNADPLNGWSLKDVEDNSSGAASNDIYGKLFYYLRTELRAFVLRLSDLQVSFRLFQLNASDLPNHLESSSFSRIEVANISDRGYLGIHRTVFSMMPLLQGPLVNPHATLITLFMNAVDESMTNKDQMALITKHSPEAKRLLRYLPPIDMGMLMNPGSPDIIKYLCAQDIVATYDHIFNRYENDMKFSETAQYIGAAVQEKHAVVEKWPFKLKLRAGQPGAQEEFDRLLRGGVSGKERYVEWKRISMGGDKTEDQKLG</sequence>
<reference evidence="7" key="2">
    <citation type="journal article" date="2018" name="Nat. Commun.">
        <title>Extreme sensitivity to ultraviolet light in the fungal pathogen causing white-nose syndrome of bats.</title>
        <authorList>
            <person name="Palmer J.M."/>
            <person name="Drees K.P."/>
            <person name="Foster J.T."/>
            <person name="Lindner D.L."/>
        </authorList>
    </citation>
    <scope>NUCLEOTIDE SEQUENCE [LARGE SCALE GENOMIC DNA]</scope>
    <source>
        <strain evidence="7">UAMH 10579</strain>
    </source>
</reference>
<evidence type="ECO:0000313" key="6">
    <source>
        <dbReference type="EMBL" id="OBT95047.1"/>
    </source>
</evidence>
<keyword evidence="2 4" id="KW-0863">Zinc-finger</keyword>
<name>A0A1B8GGT7_9PEZI</name>
<dbReference type="AlphaFoldDB" id="A0A1B8GGT7"/>
<keyword evidence="3" id="KW-0862">Zinc</keyword>
<dbReference type="Pfam" id="PF14737">
    <property type="entry name" value="DUF4470"/>
    <property type="match status" value="1"/>
</dbReference>
<dbReference type="GO" id="GO:0008270">
    <property type="term" value="F:zinc ion binding"/>
    <property type="evidence" value="ECO:0007669"/>
    <property type="project" value="UniProtKB-KW"/>
</dbReference>
<accession>A0A1B8GGT7</accession>
<dbReference type="GeneID" id="28840805"/>
<evidence type="ECO:0000256" key="2">
    <source>
        <dbReference type="ARBA" id="ARBA00022771"/>
    </source>
</evidence>
<dbReference type="Pfam" id="PF01753">
    <property type="entry name" value="zf-MYND"/>
    <property type="match status" value="1"/>
</dbReference>
<dbReference type="InterPro" id="IPR002893">
    <property type="entry name" value="Znf_MYND"/>
</dbReference>
<dbReference type="OrthoDB" id="5282002at2759"/>
<dbReference type="Proteomes" id="UP000091956">
    <property type="component" value="Unassembled WGS sequence"/>
</dbReference>
<gene>
    <name evidence="6" type="ORF">VE01_07419</name>
</gene>
<evidence type="ECO:0000256" key="1">
    <source>
        <dbReference type="ARBA" id="ARBA00022723"/>
    </source>
</evidence>